<reference evidence="1 2" key="1">
    <citation type="submission" date="2016-10" db="EMBL/GenBank/DDBJ databases">
        <authorList>
            <person name="de Groot N.N."/>
        </authorList>
    </citation>
    <scope>NUCLEOTIDE SEQUENCE [LARGE SCALE GENOMIC DNA]</scope>
    <source>
        <strain evidence="1 2">DSM 28129</strain>
    </source>
</reference>
<gene>
    <name evidence="1" type="ORF">SAMN04488542_13342</name>
</gene>
<keyword evidence="2" id="KW-1185">Reference proteome</keyword>
<sequence length="57" mass="6260">PTFGTAPSYYEVNQILLVGLDVWSFYDGGSRENVTAPGDNPVHKNCLLLAKAYLTSR</sequence>
<name>A0A1G7T3B8_9BACL</name>
<evidence type="ECO:0000313" key="1">
    <source>
        <dbReference type="EMBL" id="SDG29090.1"/>
    </source>
</evidence>
<accession>A0A1G7T3B8</accession>
<feature type="non-terminal residue" evidence="1">
    <location>
        <position position="1"/>
    </location>
</feature>
<protein>
    <submittedName>
        <fullName evidence="1">Uncharacterized protein</fullName>
    </submittedName>
</protein>
<dbReference type="Proteomes" id="UP000198972">
    <property type="component" value="Unassembled WGS sequence"/>
</dbReference>
<organism evidence="1 2">
    <name type="scientific">Fontibacillus panacisegetis</name>
    <dbReference type="NCBI Taxonomy" id="670482"/>
    <lineage>
        <taxon>Bacteria</taxon>
        <taxon>Bacillati</taxon>
        <taxon>Bacillota</taxon>
        <taxon>Bacilli</taxon>
        <taxon>Bacillales</taxon>
        <taxon>Paenibacillaceae</taxon>
        <taxon>Fontibacillus</taxon>
    </lineage>
</organism>
<dbReference type="AlphaFoldDB" id="A0A1G7T3B8"/>
<dbReference type="EMBL" id="FNBG01000033">
    <property type="protein sequence ID" value="SDG29090.1"/>
    <property type="molecule type" value="Genomic_DNA"/>
</dbReference>
<evidence type="ECO:0000313" key="2">
    <source>
        <dbReference type="Proteomes" id="UP000198972"/>
    </source>
</evidence>
<proteinExistence type="predicted"/>